<keyword evidence="5 6" id="KW-0342">GTP-binding</keyword>
<keyword evidence="8" id="KW-1185">Reference proteome</keyword>
<reference evidence="8" key="1">
    <citation type="journal article" date="2019" name="Nat. Commun.">
        <title>Expansion of phycobilisome linker gene families in mesophilic red algae.</title>
        <authorList>
            <person name="Lee J."/>
            <person name="Kim D."/>
            <person name="Bhattacharya D."/>
            <person name="Yoon H.S."/>
        </authorList>
    </citation>
    <scope>NUCLEOTIDE SEQUENCE [LARGE SCALE GENOMIC DNA]</scope>
    <source>
        <strain evidence="8">CCMP 1328</strain>
    </source>
</reference>
<dbReference type="Proteomes" id="UP000324585">
    <property type="component" value="Unassembled WGS sequence"/>
</dbReference>
<dbReference type="AlphaFoldDB" id="A0A5J4YN34"/>
<evidence type="ECO:0000256" key="5">
    <source>
        <dbReference type="ARBA" id="ARBA00023134"/>
    </source>
</evidence>
<comment type="caution">
    <text evidence="7">The sequence shown here is derived from an EMBL/GenBank/DDBJ whole genome shotgun (WGS) entry which is preliminary data.</text>
</comment>
<evidence type="ECO:0000256" key="2">
    <source>
        <dbReference type="ARBA" id="ARBA00014587"/>
    </source>
</evidence>
<protein>
    <recommendedName>
        <fullName evidence="2 6">GPN-loop GTPase 3</fullName>
    </recommendedName>
</protein>
<comment type="similarity">
    <text evidence="1 6">Belongs to the GPN-loop GTPase family.</text>
</comment>
<dbReference type="OrthoDB" id="5839at2759"/>
<dbReference type="SUPFAM" id="SSF52540">
    <property type="entry name" value="P-loop containing nucleoside triphosphate hydrolases"/>
    <property type="match status" value="1"/>
</dbReference>
<evidence type="ECO:0000313" key="8">
    <source>
        <dbReference type="Proteomes" id="UP000324585"/>
    </source>
</evidence>
<evidence type="ECO:0000256" key="3">
    <source>
        <dbReference type="ARBA" id="ARBA00022741"/>
    </source>
</evidence>
<evidence type="ECO:0000313" key="7">
    <source>
        <dbReference type="EMBL" id="KAA8491837.1"/>
    </source>
</evidence>
<organism evidence="7 8">
    <name type="scientific">Porphyridium purpureum</name>
    <name type="common">Red alga</name>
    <name type="synonym">Porphyridium cruentum</name>
    <dbReference type="NCBI Taxonomy" id="35688"/>
    <lineage>
        <taxon>Eukaryota</taxon>
        <taxon>Rhodophyta</taxon>
        <taxon>Bangiophyceae</taxon>
        <taxon>Porphyridiales</taxon>
        <taxon>Porphyridiaceae</taxon>
        <taxon>Porphyridium</taxon>
    </lineage>
</organism>
<dbReference type="InterPro" id="IPR030228">
    <property type="entry name" value="Gpn3"/>
</dbReference>
<gene>
    <name evidence="7" type="ORF">FVE85_8319</name>
</gene>
<dbReference type="EMBL" id="VRMN01000011">
    <property type="protein sequence ID" value="KAA8491837.1"/>
    <property type="molecule type" value="Genomic_DNA"/>
</dbReference>
<dbReference type="Pfam" id="PF03029">
    <property type="entry name" value="ATP_bind_1"/>
    <property type="match status" value="1"/>
</dbReference>
<comment type="subunit">
    <text evidence="6">Binds to RNA polymerase II (RNAPII).</text>
</comment>
<proteinExistence type="inferred from homology"/>
<evidence type="ECO:0000256" key="6">
    <source>
        <dbReference type="RuleBase" id="RU365059"/>
    </source>
</evidence>
<name>A0A5J4YN34_PORPP</name>
<dbReference type="InterPro" id="IPR004130">
    <property type="entry name" value="Gpn"/>
</dbReference>
<dbReference type="PANTHER" id="PTHR21231">
    <property type="entry name" value="XPA-BINDING PROTEIN 1-RELATED"/>
    <property type="match status" value="1"/>
</dbReference>
<dbReference type="InterPro" id="IPR027417">
    <property type="entry name" value="P-loop_NTPase"/>
</dbReference>
<evidence type="ECO:0000256" key="4">
    <source>
        <dbReference type="ARBA" id="ARBA00022801"/>
    </source>
</evidence>
<keyword evidence="4 6" id="KW-0378">Hydrolase</keyword>
<keyword evidence="3 6" id="KW-0547">Nucleotide-binding</keyword>
<dbReference type="Gene3D" id="3.40.50.300">
    <property type="entry name" value="P-loop containing nucleotide triphosphate hydrolases"/>
    <property type="match status" value="1"/>
</dbReference>
<dbReference type="CDD" id="cd17872">
    <property type="entry name" value="GPN3"/>
    <property type="match status" value="1"/>
</dbReference>
<evidence type="ECO:0000256" key="1">
    <source>
        <dbReference type="ARBA" id="ARBA00005290"/>
    </source>
</evidence>
<dbReference type="PANTHER" id="PTHR21231:SF7">
    <property type="entry name" value="GPN-LOOP GTPASE 3"/>
    <property type="match status" value="1"/>
</dbReference>
<sequence>MGKVRMVVFGQIVLGPAGCGKSTYCAALQAHCASSHGMARRVMHVINLDPAAESFAYEPLADVRELVNVDEVAEEVELGPNGALVWAMEYLVDNLDWLTDIIQEQLVEGDYVLFDCPGQIELYTHYNIMRRITNALVELGMRLCSVFLIDSSYALEASKFMGGSLSAMSAMVQLELPHVSVLSKMDLLLRRPELSDSQTHADAGHVETKVADDSYRLARLFLHMMSSDVELDEPEMKLELELALRPALAVYQGKESTEEQSGFEKLHCAISDLLSETSIVQFYPLDLKQDEVIQDLIVQIDLIVQYDEVAELRIGDVEEKDPDEDV</sequence>
<dbReference type="GO" id="GO:0005525">
    <property type="term" value="F:GTP binding"/>
    <property type="evidence" value="ECO:0007669"/>
    <property type="project" value="UniProtKB-KW"/>
</dbReference>
<dbReference type="GO" id="GO:0003924">
    <property type="term" value="F:GTPase activity"/>
    <property type="evidence" value="ECO:0007669"/>
    <property type="project" value="TreeGrafter"/>
</dbReference>
<accession>A0A5J4YN34</accession>
<comment type="function">
    <text evidence="6">Small GTPase required for proper nuclear import of RNA polymerase II and III (RNAPII and RNAPIII). May act at an RNAP assembly step prior to nuclear import.</text>
</comment>